<protein>
    <submittedName>
        <fullName evidence="1">Uncharacterized protein</fullName>
    </submittedName>
</protein>
<accession>A0A4Y2KSQ9</accession>
<organism evidence="1 2">
    <name type="scientific">Araneus ventricosus</name>
    <name type="common">Orbweaver spider</name>
    <name type="synonym">Epeira ventricosa</name>
    <dbReference type="NCBI Taxonomy" id="182803"/>
    <lineage>
        <taxon>Eukaryota</taxon>
        <taxon>Metazoa</taxon>
        <taxon>Ecdysozoa</taxon>
        <taxon>Arthropoda</taxon>
        <taxon>Chelicerata</taxon>
        <taxon>Arachnida</taxon>
        <taxon>Araneae</taxon>
        <taxon>Araneomorphae</taxon>
        <taxon>Entelegynae</taxon>
        <taxon>Araneoidea</taxon>
        <taxon>Araneidae</taxon>
        <taxon>Araneus</taxon>
    </lineage>
</organism>
<comment type="caution">
    <text evidence="1">The sequence shown here is derived from an EMBL/GenBank/DDBJ whole genome shotgun (WGS) entry which is preliminary data.</text>
</comment>
<sequence>MDAKIAASKSVPAHQTYIDPTIRQLNNERNHARKMYQRTRNPEFNRLAGKLNKKIIKLNEKIENNSLTNKLINVTTEDGTLWDFVRPFKKKFKTFRP</sequence>
<dbReference type="AlphaFoldDB" id="A0A4Y2KSQ9"/>
<evidence type="ECO:0000313" key="2">
    <source>
        <dbReference type="Proteomes" id="UP000499080"/>
    </source>
</evidence>
<evidence type="ECO:0000313" key="1">
    <source>
        <dbReference type="EMBL" id="GBN05232.1"/>
    </source>
</evidence>
<reference evidence="1 2" key="1">
    <citation type="journal article" date="2019" name="Sci. Rep.">
        <title>Orb-weaving spider Araneus ventricosus genome elucidates the spidroin gene catalogue.</title>
        <authorList>
            <person name="Kono N."/>
            <person name="Nakamura H."/>
            <person name="Ohtoshi R."/>
            <person name="Moran D.A.P."/>
            <person name="Shinohara A."/>
            <person name="Yoshida Y."/>
            <person name="Fujiwara M."/>
            <person name="Mori M."/>
            <person name="Tomita M."/>
            <person name="Arakawa K."/>
        </authorList>
    </citation>
    <scope>NUCLEOTIDE SEQUENCE [LARGE SCALE GENOMIC DNA]</scope>
</reference>
<keyword evidence="2" id="KW-1185">Reference proteome</keyword>
<gene>
    <name evidence="1" type="ORF">AVEN_52846_1</name>
</gene>
<name>A0A4Y2KSQ9_ARAVE</name>
<dbReference type="OrthoDB" id="410155at2759"/>
<dbReference type="Proteomes" id="UP000499080">
    <property type="component" value="Unassembled WGS sequence"/>
</dbReference>
<dbReference type="EMBL" id="BGPR01115841">
    <property type="protein sequence ID" value="GBN05232.1"/>
    <property type="molecule type" value="Genomic_DNA"/>
</dbReference>
<proteinExistence type="predicted"/>